<dbReference type="InterPro" id="IPR031749">
    <property type="entry name" value="Cdc13_N"/>
</dbReference>
<dbReference type="Gene3D" id="1.10.10.2380">
    <property type="match status" value="1"/>
</dbReference>
<dbReference type="GO" id="GO:0003677">
    <property type="term" value="F:DNA binding"/>
    <property type="evidence" value="ECO:0007669"/>
    <property type="project" value="InterPro"/>
</dbReference>
<evidence type="ECO:0000259" key="2">
    <source>
        <dbReference type="SMART" id="SM00976"/>
    </source>
</evidence>
<dbReference type="Gene3D" id="2.40.50.140">
    <property type="entry name" value="Nucleic acid-binding proteins"/>
    <property type="match status" value="1"/>
</dbReference>
<evidence type="ECO:0000313" key="4">
    <source>
        <dbReference type="Proteomes" id="UP000190274"/>
    </source>
</evidence>
<dbReference type="SUPFAM" id="SSF50249">
    <property type="entry name" value="Nucleic acid-binding proteins"/>
    <property type="match status" value="1"/>
</dbReference>
<organism evidence="3 4">
    <name type="scientific">Lachancea dasiensis</name>
    <dbReference type="NCBI Taxonomy" id="1072105"/>
    <lineage>
        <taxon>Eukaryota</taxon>
        <taxon>Fungi</taxon>
        <taxon>Dikarya</taxon>
        <taxon>Ascomycota</taxon>
        <taxon>Saccharomycotina</taxon>
        <taxon>Saccharomycetes</taxon>
        <taxon>Saccharomycetales</taxon>
        <taxon>Saccharomycetaceae</taxon>
        <taxon>Lachancea</taxon>
    </lineage>
</organism>
<evidence type="ECO:0000313" key="3">
    <source>
        <dbReference type="EMBL" id="SCU87836.1"/>
    </source>
</evidence>
<dbReference type="Pfam" id="PF16853">
    <property type="entry name" value="CDC13_N"/>
    <property type="match status" value="1"/>
</dbReference>
<dbReference type="AlphaFoldDB" id="A0A1G4JCG8"/>
<dbReference type="InterPro" id="IPR041028">
    <property type="entry name" value="Cdc13_OB4_dimer"/>
</dbReference>
<sequence length="894" mass="100175">MNSGPPKSYKFIKKPKELADLFPENGLGNQNIEFVSVLTGIDFDPASRCLLHFKNFDSGDKAEVDYTCRITCSTAQTLTLTKMMLSLFSQHFDFDFPELDEGRQLVVEDVHLEKLCFVDCKGTFVSSGDRGGIFLQGLRPIELSGSLFGAQEKEQKTDIFETTKAIFDNLVRLNYNSKAQFKFVKLLNLSNEMREYSQSRQEAFQLQNERNPIFGASRFHRDTDSLNDFDSQIPDTDPEFSLPAYLNPLLTRHQDNSFGEDPGIDESSSRTNTAVSGLAPKETDVARPIAKNPVSITDPYGHLACTSDKRGKIAVKEELDLPETSDDSLVEDVSIDTQPASRRRFSDTNELLSATKRSRTLEARDDYRGDITNLISNASSDEIIVFEGTIAGARIDPVSPSSCVAVYCQSDKSRLQANQEPLSLNDNCVEVMAYVTDNIKYNSALLEAESSDELLSAIRLYTENKRAKITAKKVPVLLTNGLFTFSLTLRSLQVENYPIVNTSPTLTPRSSQVVMSSCESSQESSDPLKTFSEISVSGARQEFMRTFGLLVSAKKFGQKVTKFVFTDFTTHPLNKLSAFDSFLGSYTHRLPQDMAFPFVIYKDHYSEFVQELKRKTGTSFTEYFNGSDNNLTHHGIVCRLELKVKMYSGSVDGIIRTCEPIISGDQCVRPDEHKFLREFYARCVTNIPQVLLTDNFANYKRFFPFTMFQTLVVLKDQAHQDTSSVLSTPQLSEAPAAVPHKASPKLDFDLENFEVVCDMGLTALPSLRKLNSSVIFEIKAKVAAIFHSTKVLVFVLSDDHASQDMLDPKRLLRIEIPGADNVANFYGSRDARMVSEKTMEKDLVGQILTFRLCAFNIPVSPYQDLRIWCPLECTIQELNAEVTSCSSAVKQETA</sequence>
<name>A0A1G4JCG8_9SACH</name>
<dbReference type="OrthoDB" id="4067010at2759"/>
<protein>
    <submittedName>
        <fullName evidence="3">LADA_0E06458g1_1</fullName>
    </submittedName>
</protein>
<reference evidence="4" key="1">
    <citation type="submission" date="2016-03" db="EMBL/GenBank/DDBJ databases">
        <authorList>
            <person name="Devillers H."/>
        </authorList>
    </citation>
    <scope>NUCLEOTIDE SEQUENCE [LARGE SCALE GENOMIC DNA]</scope>
</reference>
<dbReference type="EMBL" id="LT598455">
    <property type="protein sequence ID" value="SCU87836.1"/>
    <property type="molecule type" value="Genomic_DNA"/>
</dbReference>
<gene>
    <name evidence="3" type="ORF">LADA_0E06458G</name>
</gene>
<dbReference type="GO" id="GO:0000723">
    <property type="term" value="P:telomere maintenance"/>
    <property type="evidence" value="ECO:0007669"/>
    <property type="project" value="InterPro"/>
</dbReference>
<dbReference type="InterPro" id="IPR012340">
    <property type="entry name" value="NA-bd_OB-fold"/>
</dbReference>
<feature type="region of interest" description="Disordered" evidence="1">
    <location>
        <begin position="254"/>
        <end position="283"/>
    </location>
</feature>
<dbReference type="GO" id="GO:0000781">
    <property type="term" value="C:chromosome, telomeric region"/>
    <property type="evidence" value="ECO:0007669"/>
    <property type="project" value="InterPro"/>
</dbReference>
<accession>A0A1G4JCG8</accession>
<proteinExistence type="predicted"/>
<dbReference type="Gene3D" id="2.40.50.810">
    <property type="match status" value="1"/>
</dbReference>
<dbReference type="InterPro" id="IPR011564">
    <property type="entry name" value="Telomer_end-bd_POT1/Cdc13"/>
</dbReference>
<dbReference type="SMART" id="SM00976">
    <property type="entry name" value="Telo_bind"/>
    <property type="match status" value="1"/>
</dbReference>
<dbReference type="STRING" id="1266660.A0A1G4JCG8"/>
<evidence type="ECO:0000256" key="1">
    <source>
        <dbReference type="SAM" id="MobiDB-lite"/>
    </source>
</evidence>
<dbReference type="Gene3D" id="2.40.50.800">
    <property type="match status" value="1"/>
</dbReference>
<dbReference type="Proteomes" id="UP000190274">
    <property type="component" value="Chromosome E"/>
</dbReference>
<feature type="domain" description="Telomeric single stranded DNA binding POT1/Cdc13" evidence="2">
    <location>
        <begin position="531"/>
        <end position="684"/>
    </location>
</feature>
<dbReference type="Pfam" id="PF18233">
    <property type="entry name" value="Cdc13_OB4_dimer"/>
    <property type="match status" value="1"/>
</dbReference>
<keyword evidence="4" id="KW-1185">Reference proteome</keyword>